<evidence type="ECO:0000259" key="1">
    <source>
        <dbReference type="Pfam" id="PF00078"/>
    </source>
</evidence>
<comment type="caution">
    <text evidence="3">The sequence shown here is derived from an EMBL/GenBank/DDBJ whole genome shotgun (WGS) entry which is preliminary data.</text>
</comment>
<evidence type="ECO:0000259" key="2">
    <source>
        <dbReference type="Pfam" id="PF13456"/>
    </source>
</evidence>
<protein>
    <recommendedName>
        <fullName evidence="5">Reverse transcriptase domain-containing protein</fullName>
    </recommendedName>
</protein>
<dbReference type="Gene3D" id="3.30.70.270">
    <property type="match status" value="1"/>
</dbReference>
<gene>
    <name evidence="3" type="ORF">RJ640_014988</name>
</gene>
<dbReference type="SUPFAM" id="SSF56672">
    <property type="entry name" value="DNA/RNA polymerases"/>
    <property type="match status" value="1"/>
</dbReference>
<evidence type="ECO:0000313" key="4">
    <source>
        <dbReference type="Proteomes" id="UP001187471"/>
    </source>
</evidence>
<feature type="domain" description="RNase H type-1" evidence="2">
    <location>
        <begin position="160"/>
        <end position="215"/>
    </location>
</feature>
<accession>A0AA88UN76</accession>
<dbReference type="PANTHER" id="PTHR24559">
    <property type="entry name" value="TRANSPOSON TY3-I GAG-POL POLYPROTEIN"/>
    <property type="match status" value="1"/>
</dbReference>
<dbReference type="AlphaFoldDB" id="A0AA88UN76"/>
<dbReference type="EMBL" id="JAVXUO010000481">
    <property type="protein sequence ID" value="KAK2991710.1"/>
    <property type="molecule type" value="Genomic_DNA"/>
</dbReference>
<dbReference type="InterPro" id="IPR043128">
    <property type="entry name" value="Rev_trsase/Diguanyl_cyclase"/>
</dbReference>
<dbReference type="PANTHER" id="PTHR24559:SF444">
    <property type="entry name" value="REVERSE TRANSCRIPTASE DOMAIN-CONTAINING PROTEIN"/>
    <property type="match status" value="1"/>
</dbReference>
<dbReference type="InterPro" id="IPR002156">
    <property type="entry name" value="RNaseH_domain"/>
</dbReference>
<dbReference type="GO" id="GO:0004523">
    <property type="term" value="F:RNA-DNA hybrid ribonuclease activity"/>
    <property type="evidence" value="ECO:0007669"/>
    <property type="project" value="InterPro"/>
</dbReference>
<dbReference type="Pfam" id="PF00078">
    <property type="entry name" value="RVT_1"/>
    <property type="match status" value="1"/>
</dbReference>
<dbReference type="CDD" id="cd01647">
    <property type="entry name" value="RT_LTR"/>
    <property type="match status" value="1"/>
</dbReference>
<dbReference type="Pfam" id="PF13456">
    <property type="entry name" value="RVT_3"/>
    <property type="match status" value="1"/>
</dbReference>
<organism evidence="3 4">
    <name type="scientific">Escallonia rubra</name>
    <dbReference type="NCBI Taxonomy" id="112253"/>
    <lineage>
        <taxon>Eukaryota</taxon>
        <taxon>Viridiplantae</taxon>
        <taxon>Streptophyta</taxon>
        <taxon>Embryophyta</taxon>
        <taxon>Tracheophyta</taxon>
        <taxon>Spermatophyta</taxon>
        <taxon>Magnoliopsida</taxon>
        <taxon>eudicotyledons</taxon>
        <taxon>Gunneridae</taxon>
        <taxon>Pentapetalae</taxon>
        <taxon>asterids</taxon>
        <taxon>campanulids</taxon>
        <taxon>Escalloniales</taxon>
        <taxon>Escalloniaceae</taxon>
        <taxon>Escallonia</taxon>
    </lineage>
</organism>
<dbReference type="InterPro" id="IPR036397">
    <property type="entry name" value="RNaseH_sf"/>
</dbReference>
<evidence type="ECO:0000313" key="3">
    <source>
        <dbReference type="EMBL" id="KAK2991710.1"/>
    </source>
</evidence>
<name>A0AA88UN76_9ASTE</name>
<dbReference type="InterPro" id="IPR043502">
    <property type="entry name" value="DNA/RNA_pol_sf"/>
</dbReference>
<dbReference type="Gene3D" id="3.30.420.10">
    <property type="entry name" value="Ribonuclease H-like superfamily/Ribonuclease H"/>
    <property type="match status" value="1"/>
</dbReference>
<proteinExistence type="predicted"/>
<sequence>MPIVDMLVDYASKHAIMSFMDGNAGYNQIFLKDEDIHKTIFRCPGAIGIFEWVVMPFGLKNAGATYKREMNLIFHDMIDKFLEVYIDDVVVKSEDYQKHVKHLENAFIRMRRHGLKMNQLKCAFGVSAGEALADFLANHPSSNPEDGVIYVGIAHWRMTFDGSKTSQGAGAGIVLISPDGNIHQFDFQIEKDCSNNQAEYEALIIGLEILLDMHITTANGQAEAPNKSIKHMMDRAIEDTPNDWHPMQNSLPVAEYNEAMAIELEDLDDHRLDALERLYAQKLRVQKTQNLVSGRQIGKDPL</sequence>
<dbReference type="InterPro" id="IPR053134">
    <property type="entry name" value="RNA-dir_DNA_polymerase"/>
</dbReference>
<keyword evidence="4" id="KW-1185">Reference proteome</keyword>
<feature type="domain" description="Reverse transcriptase" evidence="1">
    <location>
        <begin position="11"/>
        <end position="126"/>
    </location>
</feature>
<dbReference type="GO" id="GO:0003676">
    <property type="term" value="F:nucleic acid binding"/>
    <property type="evidence" value="ECO:0007669"/>
    <property type="project" value="InterPro"/>
</dbReference>
<dbReference type="Proteomes" id="UP001187471">
    <property type="component" value="Unassembled WGS sequence"/>
</dbReference>
<evidence type="ECO:0008006" key="5">
    <source>
        <dbReference type="Google" id="ProtNLM"/>
    </source>
</evidence>
<dbReference type="InterPro" id="IPR000477">
    <property type="entry name" value="RT_dom"/>
</dbReference>
<reference evidence="3" key="1">
    <citation type="submission" date="2022-12" db="EMBL/GenBank/DDBJ databases">
        <title>Draft genome assemblies for two species of Escallonia (Escalloniales).</title>
        <authorList>
            <person name="Chanderbali A."/>
            <person name="Dervinis C."/>
            <person name="Anghel I."/>
            <person name="Soltis D."/>
            <person name="Soltis P."/>
            <person name="Zapata F."/>
        </authorList>
    </citation>
    <scope>NUCLEOTIDE SEQUENCE</scope>
    <source>
        <strain evidence="3">UCBG92.1500</strain>
        <tissue evidence="3">Leaf</tissue>
    </source>
</reference>